<dbReference type="InterPro" id="IPR058926">
    <property type="entry name" value="YmzB-like"/>
</dbReference>
<name>A0ABS4HEP0_9BACI</name>
<organism evidence="1 2">
    <name type="scientific">Virgibacillus litoralis</name>
    <dbReference type="NCBI Taxonomy" id="578221"/>
    <lineage>
        <taxon>Bacteria</taxon>
        <taxon>Bacillati</taxon>
        <taxon>Bacillota</taxon>
        <taxon>Bacilli</taxon>
        <taxon>Bacillales</taxon>
        <taxon>Bacillaceae</taxon>
        <taxon>Virgibacillus</taxon>
    </lineage>
</organism>
<evidence type="ECO:0000313" key="1">
    <source>
        <dbReference type="EMBL" id="MBP1949385.1"/>
    </source>
</evidence>
<accession>A0ABS4HEP0</accession>
<dbReference type="Proteomes" id="UP001519328">
    <property type="component" value="Unassembled WGS sequence"/>
</dbReference>
<protein>
    <submittedName>
        <fullName evidence="1">Uncharacterized protein</fullName>
    </submittedName>
</protein>
<dbReference type="EMBL" id="JAGGKK010000012">
    <property type="protein sequence ID" value="MBP1949385.1"/>
    <property type="molecule type" value="Genomic_DNA"/>
</dbReference>
<proteinExistence type="predicted"/>
<comment type="caution">
    <text evidence="1">The sequence shown here is derived from an EMBL/GenBank/DDBJ whole genome shotgun (WGS) entry which is preliminary data.</text>
</comment>
<dbReference type="Pfam" id="PF25846">
    <property type="entry name" value="YmzB"/>
    <property type="match status" value="1"/>
</dbReference>
<reference evidence="1 2" key="1">
    <citation type="submission" date="2021-03" db="EMBL/GenBank/DDBJ databases">
        <title>Genomic Encyclopedia of Type Strains, Phase IV (KMG-IV): sequencing the most valuable type-strain genomes for metagenomic binning, comparative biology and taxonomic classification.</title>
        <authorList>
            <person name="Goeker M."/>
        </authorList>
    </citation>
    <scope>NUCLEOTIDE SEQUENCE [LARGE SCALE GENOMIC DNA]</scope>
    <source>
        <strain evidence="1 2">DSM 21085</strain>
    </source>
</reference>
<sequence>MDQHFLSIEEFNELLNNWNGQTIKISKIELDDVDETLIQLQNISYSTNTRRIDDYEPMHALQFNGTGNVNTDSKEHQPLPSEIYEIPLEDSSLYEFDGSSFLLSTSRGVYKIELHKK</sequence>
<evidence type="ECO:0000313" key="2">
    <source>
        <dbReference type="Proteomes" id="UP001519328"/>
    </source>
</evidence>
<gene>
    <name evidence="1" type="ORF">J2Z82_002322</name>
</gene>
<dbReference type="RefSeq" id="WP_209480891.1">
    <property type="nucleotide sequence ID" value="NZ_JAGGKK010000012.1"/>
</dbReference>
<keyword evidence="2" id="KW-1185">Reference proteome</keyword>